<feature type="transmembrane region" description="Helical" evidence="1">
    <location>
        <begin position="6"/>
        <end position="27"/>
    </location>
</feature>
<keyword evidence="1" id="KW-0812">Transmembrane</keyword>
<dbReference type="EMBL" id="FMAC01000006">
    <property type="protein sequence ID" value="SCB27901.1"/>
    <property type="molecule type" value="Genomic_DNA"/>
</dbReference>
<keyword evidence="1" id="KW-0472">Membrane</keyword>
<protein>
    <submittedName>
        <fullName evidence="2">Uncharacterized protein</fullName>
    </submittedName>
</protein>
<accession>A0A1C3VJI5</accession>
<name>A0A1C3VJI5_9HYPH</name>
<evidence type="ECO:0000313" key="3">
    <source>
        <dbReference type="Proteomes" id="UP000186228"/>
    </source>
</evidence>
<evidence type="ECO:0000256" key="1">
    <source>
        <dbReference type="SAM" id="Phobius"/>
    </source>
</evidence>
<keyword evidence="3" id="KW-1185">Reference proteome</keyword>
<organism evidence="2 3">
    <name type="scientific">Rhizobium hainanense</name>
    <dbReference type="NCBI Taxonomy" id="52131"/>
    <lineage>
        <taxon>Bacteria</taxon>
        <taxon>Pseudomonadati</taxon>
        <taxon>Pseudomonadota</taxon>
        <taxon>Alphaproteobacteria</taxon>
        <taxon>Hyphomicrobiales</taxon>
        <taxon>Rhizobiaceae</taxon>
        <taxon>Rhizobium/Agrobacterium group</taxon>
        <taxon>Rhizobium</taxon>
    </lineage>
</organism>
<gene>
    <name evidence="2" type="ORF">GA0061100_106262</name>
</gene>
<proteinExistence type="predicted"/>
<dbReference type="Proteomes" id="UP000186228">
    <property type="component" value="Unassembled WGS sequence"/>
</dbReference>
<sequence length="48" mass="5553">MRGFYLTGIIVSGNIAMSAILFGLTLARDRFDPRSQQQNQRRLMPRVR</sequence>
<reference evidence="3" key="1">
    <citation type="submission" date="2016-08" db="EMBL/GenBank/DDBJ databases">
        <authorList>
            <person name="Varghese N."/>
            <person name="Submissions Spin"/>
        </authorList>
    </citation>
    <scope>NUCLEOTIDE SEQUENCE [LARGE SCALE GENOMIC DNA]</scope>
    <source>
        <strain evidence="3">CCBAU 57015</strain>
    </source>
</reference>
<dbReference type="AlphaFoldDB" id="A0A1C3VJI5"/>
<keyword evidence="1" id="KW-1133">Transmembrane helix</keyword>
<dbReference type="STRING" id="52131.GA0061100_106262"/>
<evidence type="ECO:0000313" key="2">
    <source>
        <dbReference type="EMBL" id="SCB27901.1"/>
    </source>
</evidence>